<protein>
    <submittedName>
        <fullName evidence="2">P-type conjugative transfer protein TrbJ</fullName>
    </submittedName>
</protein>
<dbReference type="NCBIfam" id="TIGR02780">
    <property type="entry name" value="TrbJ_Ti"/>
    <property type="match status" value="1"/>
</dbReference>
<organism evidence="2 3">
    <name type="scientific">Asticcacaulis taihuensis</name>
    <dbReference type="NCBI Taxonomy" id="260084"/>
    <lineage>
        <taxon>Bacteria</taxon>
        <taxon>Pseudomonadati</taxon>
        <taxon>Pseudomonadota</taxon>
        <taxon>Alphaproteobacteria</taxon>
        <taxon>Caulobacterales</taxon>
        <taxon>Caulobacteraceae</taxon>
        <taxon>Asticcacaulis</taxon>
    </lineage>
</organism>
<feature type="signal peptide" evidence="1">
    <location>
        <begin position="1"/>
        <end position="25"/>
    </location>
</feature>
<name>A0A1G4PU39_9CAUL</name>
<gene>
    <name evidence="2" type="ORF">SAMN02927928_0661</name>
</gene>
<dbReference type="NCBIfam" id="NF010448">
    <property type="entry name" value="PRK13874.1"/>
    <property type="match status" value="1"/>
</dbReference>
<keyword evidence="3" id="KW-1185">Reference proteome</keyword>
<dbReference type="RefSeq" id="WP_090643618.1">
    <property type="nucleotide sequence ID" value="NZ_CBCRYE010000001.1"/>
</dbReference>
<dbReference type="AlphaFoldDB" id="A0A1G4PU39"/>
<proteinExistence type="predicted"/>
<evidence type="ECO:0000256" key="1">
    <source>
        <dbReference type="SAM" id="SignalP"/>
    </source>
</evidence>
<feature type="chain" id="PRO_5011791950" evidence="1">
    <location>
        <begin position="26"/>
        <end position="239"/>
    </location>
</feature>
<evidence type="ECO:0000313" key="2">
    <source>
        <dbReference type="EMBL" id="SCW35705.1"/>
    </source>
</evidence>
<dbReference type="OrthoDB" id="9807335at2"/>
<evidence type="ECO:0000313" key="3">
    <source>
        <dbReference type="Proteomes" id="UP000199150"/>
    </source>
</evidence>
<keyword evidence="1" id="KW-0732">Signal</keyword>
<accession>A0A1G4PU39</accession>
<dbReference type="STRING" id="260084.SAMN02927928_0661"/>
<sequence>MFSLKSCLLSSIIALTLATTTVAPAGAQMAVYDPSNYAQNVLQAARALQQVNNQIKSLSNEATMLIGMAKNLQSLDLNTLGRLNGDLAAITDLMKQAKGIAFTLQSTQAAFKAQYPAAYAAATSSGLVNEATTRWQASMDAFEQTLLVQAKVNESLSTDAATLSDLVTASQGSEGGLQAQQAANQLQALNIKQQMQIATLLSAQYRAEALDLARKAQAEAAARALTKAFIGSGSAYTPH</sequence>
<dbReference type="Proteomes" id="UP000199150">
    <property type="component" value="Unassembled WGS sequence"/>
</dbReference>
<dbReference type="InterPro" id="IPR014147">
    <property type="entry name" value="T4SS_TrbJ"/>
</dbReference>
<dbReference type="EMBL" id="FMTS01000001">
    <property type="protein sequence ID" value="SCW35705.1"/>
    <property type="molecule type" value="Genomic_DNA"/>
</dbReference>
<reference evidence="3" key="1">
    <citation type="submission" date="2016-10" db="EMBL/GenBank/DDBJ databases">
        <authorList>
            <person name="Varghese N."/>
            <person name="Submissions S."/>
        </authorList>
    </citation>
    <scope>NUCLEOTIDE SEQUENCE [LARGE SCALE GENOMIC DNA]</scope>
    <source>
        <strain evidence="3">CGMCC 1.3431</strain>
    </source>
</reference>